<accession>A0AAD6C4A1</accession>
<proteinExistence type="inferred from homology"/>
<name>A0AAD6C4A1_9EURO</name>
<evidence type="ECO:0000313" key="4">
    <source>
        <dbReference type="EMBL" id="KAJ5449987.1"/>
    </source>
</evidence>
<keyword evidence="3" id="KW-0560">Oxidoreductase</keyword>
<protein>
    <recommendedName>
        <fullName evidence="6">NAD(P)-binding protein</fullName>
    </recommendedName>
</protein>
<dbReference type="PANTHER" id="PTHR42760">
    <property type="entry name" value="SHORT-CHAIN DEHYDROGENASES/REDUCTASES FAMILY MEMBER"/>
    <property type="match status" value="1"/>
</dbReference>
<evidence type="ECO:0000313" key="5">
    <source>
        <dbReference type="Proteomes" id="UP001213681"/>
    </source>
</evidence>
<organism evidence="4 5">
    <name type="scientific">Penicillium daleae</name>
    <dbReference type="NCBI Taxonomy" id="63821"/>
    <lineage>
        <taxon>Eukaryota</taxon>
        <taxon>Fungi</taxon>
        <taxon>Dikarya</taxon>
        <taxon>Ascomycota</taxon>
        <taxon>Pezizomycotina</taxon>
        <taxon>Eurotiomycetes</taxon>
        <taxon>Eurotiomycetidae</taxon>
        <taxon>Eurotiales</taxon>
        <taxon>Aspergillaceae</taxon>
        <taxon>Penicillium</taxon>
    </lineage>
</organism>
<dbReference type="EMBL" id="JAPVEA010000006">
    <property type="protein sequence ID" value="KAJ5449987.1"/>
    <property type="molecule type" value="Genomic_DNA"/>
</dbReference>
<dbReference type="Pfam" id="PF13561">
    <property type="entry name" value="adh_short_C2"/>
    <property type="match status" value="1"/>
</dbReference>
<dbReference type="GO" id="GO:0016616">
    <property type="term" value="F:oxidoreductase activity, acting on the CH-OH group of donors, NAD or NADP as acceptor"/>
    <property type="evidence" value="ECO:0007669"/>
    <property type="project" value="TreeGrafter"/>
</dbReference>
<dbReference type="Proteomes" id="UP001213681">
    <property type="component" value="Unassembled WGS sequence"/>
</dbReference>
<keyword evidence="2" id="KW-0521">NADP</keyword>
<reference evidence="4" key="2">
    <citation type="journal article" date="2023" name="IMA Fungus">
        <title>Comparative genomic study of the Penicillium genus elucidates a diverse pangenome and 15 lateral gene transfer events.</title>
        <authorList>
            <person name="Petersen C."/>
            <person name="Sorensen T."/>
            <person name="Nielsen M.R."/>
            <person name="Sondergaard T.E."/>
            <person name="Sorensen J.L."/>
            <person name="Fitzpatrick D.A."/>
            <person name="Frisvad J.C."/>
            <person name="Nielsen K.L."/>
        </authorList>
    </citation>
    <scope>NUCLEOTIDE SEQUENCE</scope>
    <source>
        <strain evidence="4">IBT 16125</strain>
    </source>
</reference>
<comment type="caution">
    <text evidence="4">The sequence shown here is derived from an EMBL/GenBank/DDBJ whole genome shotgun (WGS) entry which is preliminary data.</text>
</comment>
<dbReference type="Pfam" id="PF00106">
    <property type="entry name" value="adh_short"/>
    <property type="match status" value="1"/>
</dbReference>
<dbReference type="RefSeq" id="XP_056765522.1">
    <property type="nucleotide sequence ID" value="XM_056909818.1"/>
</dbReference>
<dbReference type="GeneID" id="81600061"/>
<evidence type="ECO:0000256" key="3">
    <source>
        <dbReference type="ARBA" id="ARBA00023002"/>
    </source>
</evidence>
<dbReference type="InterPro" id="IPR002347">
    <property type="entry name" value="SDR_fam"/>
</dbReference>
<evidence type="ECO:0008006" key="6">
    <source>
        <dbReference type="Google" id="ProtNLM"/>
    </source>
</evidence>
<sequence length="246" mass="26619">MGLLDTSYAAYYGFTVDQFSLKGNTAVISGGVRGLGFAFAEALAEAGANIAILDIGTPQAGSLEKQVNEVVETIEKEFGNVDVNINAAGVATDEPFLATSDKNLSSTFNVNFVGSFLVAQACANSMVRKWEKLGKPELEDAPRIGSIIFISSVAISAPRPLRWNWPNTVSGQFAVPWLNTNGHDEKVEQTFPDLLKQFNQESMFGRVGEPEELKPAILYLASGTWKTGQDLLVDGGVSSWKHRGNW</sequence>
<dbReference type="SUPFAM" id="SSF51735">
    <property type="entry name" value="NAD(P)-binding Rossmann-fold domains"/>
    <property type="match status" value="1"/>
</dbReference>
<keyword evidence="5" id="KW-1185">Reference proteome</keyword>
<reference evidence="4" key="1">
    <citation type="submission" date="2022-12" db="EMBL/GenBank/DDBJ databases">
        <authorList>
            <person name="Petersen C."/>
        </authorList>
    </citation>
    <scope>NUCLEOTIDE SEQUENCE</scope>
    <source>
        <strain evidence="4">IBT 16125</strain>
    </source>
</reference>
<evidence type="ECO:0000256" key="1">
    <source>
        <dbReference type="ARBA" id="ARBA00006484"/>
    </source>
</evidence>
<evidence type="ECO:0000256" key="2">
    <source>
        <dbReference type="ARBA" id="ARBA00022857"/>
    </source>
</evidence>
<dbReference type="PANTHER" id="PTHR42760:SF115">
    <property type="entry name" value="3-OXOACYL-[ACYL-CARRIER-PROTEIN] REDUCTASE FABG"/>
    <property type="match status" value="1"/>
</dbReference>
<gene>
    <name evidence="4" type="ORF">N7458_006436</name>
</gene>
<dbReference type="AlphaFoldDB" id="A0AAD6C4A1"/>
<dbReference type="InterPro" id="IPR036291">
    <property type="entry name" value="NAD(P)-bd_dom_sf"/>
</dbReference>
<comment type="similarity">
    <text evidence="1">Belongs to the short-chain dehydrogenases/reductases (SDR) family.</text>
</comment>
<dbReference type="Gene3D" id="3.40.50.720">
    <property type="entry name" value="NAD(P)-binding Rossmann-like Domain"/>
    <property type="match status" value="1"/>
</dbReference>
<dbReference type="PRINTS" id="PR00081">
    <property type="entry name" value="GDHRDH"/>
</dbReference>